<feature type="region of interest" description="Disordered" evidence="1">
    <location>
        <begin position="101"/>
        <end position="135"/>
    </location>
</feature>
<organism evidence="4 5">
    <name type="scientific">Oerskovia merdavium</name>
    <dbReference type="NCBI Taxonomy" id="2762227"/>
    <lineage>
        <taxon>Bacteria</taxon>
        <taxon>Bacillati</taxon>
        <taxon>Actinomycetota</taxon>
        <taxon>Actinomycetes</taxon>
        <taxon>Micrococcales</taxon>
        <taxon>Cellulomonadaceae</taxon>
        <taxon>Oerskovia</taxon>
    </lineage>
</organism>
<feature type="transmembrane region" description="Helical" evidence="2">
    <location>
        <begin position="205"/>
        <end position="228"/>
    </location>
</feature>
<dbReference type="EMBL" id="JACSQF010000010">
    <property type="protein sequence ID" value="MBD7981294.1"/>
    <property type="molecule type" value="Genomic_DNA"/>
</dbReference>
<evidence type="ECO:0000256" key="1">
    <source>
        <dbReference type="SAM" id="MobiDB-lite"/>
    </source>
</evidence>
<feature type="region of interest" description="Disordered" evidence="1">
    <location>
        <begin position="48"/>
        <end position="74"/>
    </location>
</feature>
<feature type="region of interest" description="Disordered" evidence="1">
    <location>
        <begin position="174"/>
        <end position="195"/>
    </location>
</feature>
<sequence>MAVHFNPPPGWLVPPGFAPSSDWHPDPAWPAAPQGWVFWVEAGAAAAVPTPPPPPAPPASGAEAWSRETPGGGIPVLFQTAGAPGASAVSGATNAVPAGMHPGTLPATSPGGGTPAVGPTRRSRRDVSAPAPAEAPSSTMILPVVGAAAAPGGAATSTAQAGGPAVPVAMPAVSAGQPPASDRGPLAIFSSDDDEEREERTYMRWLLPLGIGVGCLAVGLLIGLGVTLKAQSEAGDATAAAALTTEQMAAEREKLDAERTDLETQLAGIAASTEAVTARETAAATKEAELDARDVALDDREVAIAEREAAVQDNNNGNDGGWDSGKVNGIYLTCEAAKREGKTPLKQGDDGFNPALDWDGNGVACER</sequence>
<protein>
    <submittedName>
        <fullName evidence="4">Excalibur calcium-binding domain-containing protein</fullName>
    </submittedName>
</protein>
<evidence type="ECO:0000313" key="5">
    <source>
        <dbReference type="Proteomes" id="UP000655570"/>
    </source>
</evidence>
<dbReference type="InterPro" id="IPR008613">
    <property type="entry name" value="Excalibur_Ca-bd_domain"/>
</dbReference>
<feature type="domain" description="Excalibur calcium-binding" evidence="3">
    <location>
        <begin position="330"/>
        <end position="366"/>
    </location>
</feature>
<keyword evidence="2" id="KW-0812">Transmembrane</keyword>
<evidence type="ECO:0000256" key="2">
    <source>
        <dbReference type="SAM" id="Phobius"/>
    </source>
</evidence>
<keyword evidence="2" id="KW-1133">Transmembrane helix</keyword>
<dbReference type="Proteomes" id="UP000655570">
    <property type="component" value="Unassembled WGS sequence"/>
</dbReference>
<dbReference type="SMART" id="SM00894">
    <property type="entry name" value="Excalibur"/>
    <property type="match status" value="1"/>
</dbReference>
<gene>
    <name evidence="4" type="ORF">H9641_11300</name>
</gene>
<dbReference type="RefSeq" id="WP_191803779.1">
    <property type="nucleotide sequence ID" value="NZ_JACSQF010000010.1"/>
</dbReference>
<keyword evidence="2" id="KW-0472">Membrane</keyword>
<dbReference type="Pfam" id="PF05901">
    <property type="entry name" value="Excalibur"/>
    <property type="match status" value="1"/>
</dbReference>
<proteinExistence type="predicted"/>
<reference evidence="4 5" key="1">
    <citation type="submission" date="2020-08" db="EMBL/GenBank/DDBJ databases">
        <title>A Genomic Blueprint of the Chicken Gut Microbiome.</title>
        <authorList>
            <person name="Gilroy R."/>
            <person name="Ravi A."/>
            <person name="Getino M."/>
            <person name="Pursley I."/>
            <person name="Horton D.L."/>
            <person name="Alikhan N.-F."/>
            <person name="Baker D."/>
            <person name="Gharbi K."/>
            <person name="Hall N."/>
            <person name="Watson M."/>
            <person name="Adriaenssens E.M."/>
            <person name="Foster-Nyarko E."/>
            <person name="Jarju S."/>
            <person name="Secka A."/>
            <person name="Antonio M."/>
            <person name="Oren A."/>
            <person name="Chaudhuri R."/>
            <person name="La Ragione R.M."/>
            <person name="Hildebrand F."/>
            <person name="Pallen M.J."/>
        </authorList>
    </citation>
    <scope>NUCLEOTIDE SEQUENCE [LARGE SCALE GENOMIC DNA]</scope>
    <source>
        <strain evidence="4 5">Sa2CUA9</strain>
    </source>
</reference>
<keyword evidence="5" id="KW-1185">Reference proteome</keyword>
<evidence type="ECO:0000313" key="4">
    <source>
        <dbReference type="EMBL" id="MBD7981294.1"/>
    </source>
</evidence>
<comment type="caution">
    <text evidence="4">The sequence shown here is derived from an EMBL/GenBank/DDBJ whole genome shotgun (WGS) entry which is preliminary data.</text>
</comment>
<accession>A0ABR8TZV6</accession>
<feature type="compositionally biased region" description="Pro residues" evidence="1">
    <location>
        <begin position="49"/>
        <end position="58"/>
    </location>
</feature>
<evidence type="ECO:0000259" key="3">
    <source>
        <dbReference type="SMART" id="SM00894"/>
    </source>
</evidence>
<name>A0ABR8TZV6_9CELL</name>